<keyword evidence="7 11" id="KW-0663">Pyridoxal phosphate</keyword>
<dbReference type="InterPro" id="IPR036052">
    <property type="entry name" value="TrpB-like_PALP_sf"/>
</dbReference>
<dbReference type="FunFam" id="3.40.50.1100:FF:000005">
    <property type="entry name" value="Threonine dehydratase catabolic"/>
    <property type="match status" value="1"/>
</dbReference>
<comment type="cofactor">
    <cofactor evidence="2 11">
        <name>pyridoxal 5'-phosphate</name>
        <dbReference type="ChEBI" id="CHEBI:597326"/>
    </cofactor>
</comment>
<sequence>MAPTDPRSTTPSDIRSAADALRGIATVTKLERSERLSDQTGTDVLLKREDQQKCRSFKVRGAFARMSLLTAEERERGVVCASAGNHAQGVAYSCAHLEVPGTIYLPSNTPLQKRRRIATIGGDWVEQVIVEGTFDAANALAQEAAAQTGRVYVHPYDDPMTIAGQGTIGVELVEQMPSDTAAVLVPVGGGGLIAGIATWLRAVRPEVAVIGVEPAGAASMHAALAAGEPMTLAKVDAFVDGTAVGRTGDVPFEAARRFVDRVLVVPEGAVCTEMLELYQSDGVIAEPAGALASTAARVCLSDPSDRKAIVGRSDGAIVCVVSGGNNDLTRYAEVMERSLRHEGLRHYFLVTFPQQPGMLRMFLEDVLGSGDDIVHFEYTKKNNRELGPALVGIDLADPADITGLRRRMEASPLHVEELPLDSEITRLVI</sequence>
<dbReference type="GO" id="GO:0009097">
    <property type="term" value="P:isoleucine biosynthetic process"/>
    <property type="evidence" value="ECO:0007669"/>
    <property type="project" value="UniProtKB-UniRule"/>
</dbReference>
<dbReference type="UniPathway" id="UPA00047">
    <property type="reaction ID" value="UER00054"/>
</dbReference>
<dbReference type="InterPro" id="IPR001721">
    <property type="entry name" value="TD_ACT-like"/>
</dbReference>
<keyword evidence="6 11" id="KW-0412">Isoleucine biosynthesis</keyword>
<gene>
    <name evidence="11 13" type="primary">ilvA</name>
    <name evidence="13" type="ORF">HMPREF1317_1359</name>
</gene>
<dbReference type="InterPro" id="IPR001926">
    <property type="entry name" value="TrpB-like_PALP"/>
</dbReference>
<dbReference type="NCBIfam" id="TIGR02079">
    <property type="entry name" value="THD1"/>
    <property type="match status" value="1"/>
</dbReference>
<name>J0NQK1_9ACTO</name>
<comment type="similarity">
    <text evidence="4 11">Belongs to the serine/threonine dehydratase family.</text>
</comment>
<evidence type="ECO:0000256" key="5">
    <source>
        <dbReference type="ARBA" id="ARBA00022605"/>
    </source>
</evidence>
<dbReference type="RefSeq" id="WP_005869021.1">
    <property type="nucleotide sequence ID" value="NZ_AKFS01000103.1"/>
</dbReference>
<organism evidence="13 14">
    <name type="scientific">Schaalia georgiae F0490</name>
    <dbReference type="NCBI Taxonomy" id="1125717"/>
    <lineage>
        <taxon>Bacteria</taxon>
        <taxon>Bacillati</taxon>
        <taxon>Actinomycetota</taxon>
        <taxon>Actinomycetes</taxon>
        <taxon>Actinomycetales</taxon>
        <taxon>Actinomycetaceae</taxon>
        <taxon>Schaalia</taxon>
    </lineage>
</organism>
<dbReference type="PANTHER" id="PTHR48078">
    <property type="entry name" value="THREONINE DEHYDRATASE, MITOCHONDRIAL-RELATED"/>
    <property type="match status" value="1"/>
</dbReference>
<dbReference type="CDD" id="cd01562">
    <property type="entry name" value="Thr-dehyd"/>
    <property type="match status" value="1"/>
</dbReference>
<dbReference type="Proteomes" id="UP000004578">
    <property type="component" value="Unassembled WGS sequence"/>
</dbReference>
<dbReference type="OrthoDB" id="9811476at2"/>
<keyword evidence="8 11" id="KW-0456">Lyase</keyword>
<evidence type="ECO:0000313" key="14">
    <source>
        <dbReference type="Proteomes" id="UP000004578"/>
    </source>
</evidence>
<comment type="function">
    <text evidence="10 11">Catalyzes the anaerobic formation of alpha-ketobutyrate and ammonia from threonine in a two-step reaction. The first step involved a dehydration of threonine and a production of enamine intermediates (aminocrotonate), which tautomerizes to its imine form (iminobutyrate). Both intermediates are unstable and short-lived. The second step is the nonenzymatic hydrolysis of the enamine/imine intermediates to form 2-ketobutyrate and free ammonia. In the low water environment of the cell, the second step is accelerated by RidA.</text>
</comment>
<reference evidence="13 14" key="1">
    <citation type="submission" date="2012-05" db="EMBL/GenBank/DDBJ databases">
        <authorList>
            <person name="Harkins D.M."/>
            <person name="Madupu R."/>
            <person name="Durkin A.S."/>
            <person name="Torralba M."/>
            <person name="Methe B."/>
            <person name="Sutton G.G."/>
            <person name="Nelson K.E."/>
        </authorList>
    </citation>
    <scope>NUCLEOTIDE SEQUENCE [LARGE SCALE GENOMIC DNA]</scope>
    <source>
        <strain evidence="13 14">F0490</strain>
    </source>
</reference>
<evidence type="ECO:0000256" key="11">
    <source>
        <dbReference type="RuleBase" id="RU362012"/>
    </source>
</evidence>
<dbReference type="EC" id="4.3.1.19" evidence="11"/>
<evidence type="ECO:0000256" key="1">
    <source>
        <dbReference type="ARBA" id="ARBA00001274"/>
    </source>
</evidence>
<dbReference type="PROSITE" id="PS51672">
    <property type="entry name" value="ACT_LIKE"/>
    <property type="match status" value="1"/>
</dbReference>
<dbReference type="InterPro" id="IPR038110">
    <property type="entry name" value="TD_ACT-like_sf"/>
</dbReference>
<dbReference type="InterPro" id="IPR011820">
    <property type="entry name" value="IlvA"/>
</dbReference>
<dbReference type="Gene3D" id="3.40.1020.10">
    <property type="entry name" value="Biosynthetic Threonine Deaminase, Domain 3"/>
    <property type="match status" value="1"/>
</dbReference>
<dbReference type="EMBL" id="AKFS01000103">
    <property type="protein sequence ID" value="EJF47092.1"/>
    <property type="molecule type" value="Genomic_DNA"/>
</dbReference>
<evidence type="ECO:0000313" key="13">
    <source>
        <dbReference type="EMBL" id="EJF47092.1"/>
    </source>
</evidence>
<dbReference type="Pfam" id="PF00585">
    <property type="entry name" value="Thr_dehydrat_C"/>
    <property type="match status" value="1"/>
</dbReference>
<dbReference type="Pfam" id="PF00291">
    <property type="entry name" value="PALP"/>
    <property type="match status" value="1"/>
</dbReference>
<dbReference type="GO" id="GO:0006567">
    <property type="term" value="P:L-threonine catabolic process"/>
    <property type="evidence" value="ECO:0007669"/>
    <property type="project" value="TreeGrafter"/>
</dbReference>
<dbReference type="GO" id="GO:0004794">
    <property type="term" value="F:threonine deaminase activity"/>
    <property type="evidence" value="ECO:0007669"/>
    <property type="project" value="UniProtKB-UniRule"/>
</dbReference>
<protein>
    <recommendedName>
        <fullName evidence="11">L-threonine dehydratase</fullName>
        <ecNumber evidence="11">4.3.1.19</ecNumber>
    </recommendedName>
    <alternativeName>
        <fullName evidence="11">Threonine deaminase</fullName>
    </alternativeName>
</protein>
<feature type="domain" description="ACT-like" evidence="12">
    <location>
        <begin position="346"/>
        <end position="420"/>
    </location>
</feature>
<keyword evidence="14" id="KW-1185">Reference proteome</keyword>
<evidence type="ECO:0000256" key="7">
    <source>
        <dbReference type="ARBA" id="ARBA00022898"/>
    </source>
</evidence>
<evidence type="ECO:0000256" key="3">
    <source>
        <dbReference type="ARBA" id="ARBA00004810"/>
    </source>
</evidence>
<comment type="caution">
    <text evidence="13">The sequence shown here is derived from an EMBL/GenBank/DDBJ whole genome shotgun (WGS) entry which is preliminary data.</text>
</comment>
<dbReference type="GO" id="GO:0003941">
    <property type="term" value="F:L-serine ammonia-lyase activity"/>
    <property type="evidence" value="ECO:0007669"/>
    <property type="project" value="TreeGrafter"/>
</dbReference>
<comment type="catalytic activity">
    <reaction evidence="1 11">
        <text>L-threonine = 2-oxobutanoate + NH4(+)</text>
        <dbReference type="Rhea" id="RHEA:22108"/>
        <dbReference type="ChEBI" id="CHEBI:16763"/>
        <dbReference type="ChEBI" id="CHEBI:28938"/>
        <dbReference type="ChEBI" id="CHEBI:57926"/>
        <dbReference type="EC" id="4.3.1.19"/>
    </reaction>
</comment>
<comment type="pathway">
    <text evidence="3 11">Amino-acid biosynthesis; L-isoleucine biosynthesis; 2-oxobutanoate from L-threonine: step 1/1.</text>
</comment>
<dbReference type="InterPro" id="IPR050147">
    <property type="entry name" value="Ser/Thr_Dehydratase"/>
</dbReference>
<dbReference type="AlphaFoldDB" id="J0NQK1"/>
<keyword evidence="5 11" id="KW-0028">Amino-acid biosynthesis</keyword>
<evidence type="ECO:0000259" key="12">
    <source>
        <dbReference type="PROSITE" id="PS51672"/>
    </source>
</evidence>
<dbReference type="Gene3D" id="3.40.50.1100">
    <property type="match status" value="2"/>
</dbReference>
<evidence type="ECO:0000256" key="4">
    <source>
        <dbReference type="ARBA" id="ARBA00010869"/>
    </source>
</evidence>
<dbReference type="GO" id="GO:0006565">
    <property type="term" value="P:L-serine catabolic process"/>
    <property type="evidence" value="ECO:0007669"/>
    <property type="project" value="TreeGrafter"/>
</dbReference>
<dbReference type="SUPFAM" id="SSF53686">
    <property type="entry name" value="Tryptophan synthase beta subunit-like PLP-dependent enzymes"/>
    <property type="match status" value="1"/>
</dbReference>
<keyword evidence="9 11" id="KW-0100">Branched-chain amino acid biosynthesis</keyword>
<accession>J0NQK1</accession>
<evidence type="ECO:0000256" key="10">
    <source>
        <dbReference type="ARBA" id="ARBA00025527"/>
    </source>
</evidence>
<evidence type="ECO:0000256" key="8">
    <source>
        <dbReference type="ARBA" id="ARBA00023239"/>
    </source>
</evidence>
<dbReference type="NCBIfam" id="NF006390">
    <property type="entry name" value="PRK08639.1"/>
    <property type="match status" value="1"/>
</dbReference>
<evidence type="ECO:0000256" key="2">
    <source>
        <dbReference type="ARBA" id="ARBA00001933"/>
    </source>
</evidence>
<proteinExistence type="inferred from homology"/>
<comment type="subunit">
    <text evidence="11">Homotetramer.</text>
</comment>
<dbReference type="PANTHER" id="PTHR48078:SF11">
    <property type="entry name" value="THREONINE DEHYDRATASE, MITOCHONDRIAL"/>
    <property type="match status" value="1"/>
</dbReference>
<dbReference type="PATRIC" id="fig|1125717.3.peg.691"/>
<evidence type="ECO:0000256" key="9">
    <source>
        <dbReference type="ARBA" id="ARBA00023304"/>
    </source>
</evidence>
<evidence type="ECO:0000256" key="6">
    <source>
        <dbReference type="ARBA" id="ARBA00022624"/>
    </source>
</evidence>